<dbReference type="AlphaFoldDB" id="A0A914Y1G8"/>
<accession>A0A914Y1G8</accession>
<dbReference type="WBParaSite" id="PSU_v2.g11669.t1">
    <property type="protein sequence ID" value="PSU_v2.g11669.t1"/>
    <property type="gene ID" value="PSU_v2.g11669"/>
</dbReference>
<reference evidence="2" key="1">
    <citation type="submission" date="2022-11" db="UniProtKB">
        <authorList>
            <consortium name="WormBaseParasite"/>
        </authorList>
    </citation>
    <scope>IDENTIFICATION</scope>
</reference>
<evidence type="ECO:0000313" key="2">
    <source>
        <dbReference type="WBParaSite" id="PSU_v2.g11669.t1"/>
    </source>
</evidence>
<dbReference type="Proteomes" id="UP000887577">
    <property type="component" value="Unplaced"/>
</dbReference>
<organism evidence="1 2">
    <name type="scientific">Panagrolaimus superbus</name>
    <dbReference type="NCBI Taxonomy" id="310955"/>
    <lineage>
        <taxon>Eukaryota</taxon>
        <taxon>Metazoa</taxon>
        <taxon>Ecdysozoa</taxon>
        <taxon>Nematoda</taxon>
        <taxon>Chromadorea</taxon>
        <taxon>Rhabditida</taxon>
        <taxon>Tylenchina</taxon>
        <taxon>Panagrolaimomorpha</taxon>
        <taxon>Panagrolaimoidea</taxon>
        <taxon>Panagrolaimidae</taxon>
        <taxon>Panagrolaimus</taxon>
    </lineage>
</organism>
<proteinExistence type="predicted"/>
<name>A0A914Y1G8_9BILA</name>
<evidence type="ECO:0000313" key="1">
    <source>
        <dbReference type="Proteomes" id="UP000887577"/>
    </source>
</evidence>
<keyword evidence="1" id="KW-1185">Reference proteome</keyword>
<protein>
    <submittedName>
        <fullName evidence="2">Uncharacterized protein</fullName>
    </submittedName>
</protein>
<sequence length="218" mass="25146">MIKDESEQHDGNEVDNQSNILLMFIERILCDEYPLHLKQYVTVGENPTFGCYQRLQNVNKNLHMYDTLNLSNPNAQLHSMKKLIDRYTASVATTQPKHGKTGTVCKINVMETLYIQFMLYSDAPGDARAFLHLLPKLISFNARLFDVLNSKTFALNTKSEMRNIKCSINAFATFELQRMKKNISLHHETSLQATWQEIRDHSIVLDTKNLMKYKSAVT</sequence>